<name>A0A2M7H464_9BACT</name>
<accession>A0A2M7H464</accession>
<dbReference type="GO" id="GO:0006629">
    <property type="term" value="P:lipid metabolic process"/>
    <property type="evidence" value="ECO:0007669"/>
    <property type="project" value="InterPro"/>
</dbReference>
<comment type="caution">
    <text evidence="1">The sequence shown here is derived from an EMBL/GenBank/DDBJ whole genome shotgun (WGS) entry which is preliminary data.</text>
</comment>
<gene>
    <name evidence="1" type="ORF">COW24_02490</name>
</gene>
<evidence type="ECO:0000313" key="1">
    <source>
        <dbReference type="EMBL" id="PIW37007.1"/>
    </source>
</evidence>
<dbReference type="EMBL" id="PFGC01000031">
    <property type="protein sequence ID" value="PIW37007.1"/>
    <property type="molecule type" value="Genomic_DNA"/>
</dbReference>
<dbReference type="Proteomes" id="UP000230292">
    <property type="component" value="Unassembled WGS sequence"/>
</dbReference>
<proteinExistence type="predicted"/>
<sequence>MARAYSVDEFFELLKHLRTNHIVIDVKARLWNDDKKQAEFAPGAIDTLLERLPGIIDDYAENREHQGDMPEIVVATVDLDFFHEIKARDTKFPEEVKLRAFTRDKVENEFQQALELRVNQVGIEFPKGEDPTPRLDQLLDQSRQGEAANLEVSFYTIDDEAAAKAVRERFPDAEIITNISAQLEGTELAREQRRPMR</sequence>
<evidence type="ECO:0000313" key="2">
    <source>
        <dbReference type="Proteomes" id="UP000230292"/>
    </source>
</evidence>
<dbReference type="Gene3D" id="3.20.20.190">
    <property type="entry name" value="Phosphatidylinositol (PI) phosphodiesterase"/>
    <property type="match status" value="1"/>
</dbReference>
<dbReference type="InterPro" id="IPR017946">
    <property type="entry name" value="PLC-like_Pdiesterase_TIM-brl"/>
</dbReference>
<dbReference type="GO" id="GO:0008081">
    <property type="term" value="F:phosphoric diester hydrolase activity"/>
    <property type="evidence" value="ECO:0007669"/>
    <property type="project" value="InterPro"/>
</dbReference>
<protein>
    <submittedName>
        <fullName evidence="1">Uncharacterized protein</fullName>
    </submittedName>
</protein>
<dbReference type="AlphaFoldDB" id="A0A2M7H464"/>
<organism evidence="1 2">
    <name type="scientific">Candidatus Kerfeldbacteria bacterium CG15_BIG_FIL_POST_REV_8_21_14_020_45_12</name>
    <dbReference type="NCBI Taxonomy" id="2014247"/>
    <lineage>
        <taxon>Bacteria</taxon>
        <taxon>Candidatus Kerfeldiibacteriota</taxon>
    </lineage>
</organism>
<reference evidence="1 2" key="1">
    <citation type="submission" date="2017-09" db="EMBL/GenBank/DDBJ databases">
        <title>Depth-based differentiation of microbial function through sediment-hosted aquifers and enrichment of novel symbionts in the deep terrestrial subsurface.</title>
        <authorList>
            <person name="Probst A.J."/>
            <person name="Ladd B."/>
            <person name="Jarett J.K."/>
            <person name="Geller-Mcgrath D.E."/>
            <person name="Sieber C.M."/>
            <person name="Emerson J.B."/>
            <person name="Anantharaman K."/>
            <person name="Thomas B.C."/>
            <person name="Malmstrom R."/>
            <person name="Stieglmeier M."/>
            <person name="Klingl A."/>
            <person name="Woyke T."/>
            <person name="Ryan C.M."/>
            <person name="Banfield J.F."/>
        </authorList>
    </citation>
    <scope>NUCLEOTIDE SEQUENCE [LARGE SCALE GENOMIC DNA]</scope>
    <source>
        <strain evidence="1">CG15_BIG_FIL_POST_REV_8_21_14_020_45_12</strain>
    </source>
</reference>